<dbReference type="AlphaFoldDB" id="A0A5Q0P4C4"/>
<evidence type="ECO:0000256" key="1">
    <source>
        <dbReference type="SAM" id="Phobius"/>
    </source>
</evidence>
<feature type="transmembrane region" description="Helical" evidence="1">
    <location>
        <begin position="20"/>
        <end position="43"/>
    </location>
</feature>
<reference evidence="4 5" key="1">
    <citation type="submission" date="2019-10" db="EMBL/GenBank/DDBJ databases">
        <authorList>
            <person name="Dong K."/>
        </authorList>
    </citation>
    <scope>NUCLEOTIDE SEQUENCE [LARGE SCALE GENOMIC DNA]</scope>
    <source>
        <strain evidence="4">dk386</strain>
        <strain evidence="3">Dk386</strain>
        <strain evidence="5">dk771</strain>
        <strain evidence="2">Dk771</strain>
    </source>
</reference>
<name>A0A5Q0P4C4_9GAMM</name>
<keyword evidence="4" id="KW-1185">Reference proteome</keyword>
<dbReference type="EMBL" id="CP045650">
    <property type="protein sequence ID" value="QGA10931.1"/>
    <property type="molecule type" value="Genomic_DNA"/>
</dbReference>
<evidence type="ECO:0000313" key="4">
    <source>
        <dbReference type="Proteomes" id="UP000327478"/>
    </source>
</evidence>
<feature type="transmembrane region" description="Helical" evidence="1">
    <location>
        <begin position="262"/>
        <end position="287"/>
    </location>
</feature>
<evidence type="ECO:0008006" key="6">
    <source>
        <dbReference type="Google" id="ProtNLM"/>
    </source>
</evidence>
<evidence type="ECO:0000313" key="2">
    <source>
        <dbReference type="EMBL" id="MQW91576.1"/>
    </source>
</evidence>
<feature type="transmembrane region" description="Helical" evidence="1">
    <location>
        <begin position="155"/>
        <end position="186"/>
    </location>
</feature>
<dbReference type="EMBL" id="WITK01000004">
    <property type="protein sequence ID" value="MQW91576.1"/>
    <property type="molecule type" value="Genomic_DNA"/>
</dbReference>
<keyword evidence="1" id="KW-0812">Transmembrane</keyword>
<dbReference type="Proteomes" id="UP000327478">
    <property type="component" value="Chromosome"/>
</dbReference>
<organism evidence="2 5">
    <name type="scientific">Acinetobacter wanghuae</name>
    <dbReference type="NCBI Taxonomy" id="2662362"/>
    <lineage>
        <taxon>Bacteria</taxon>
        <taxon>Pseudomonadati</taxon>
        <taxon>Pseudomonadota</taxon>
        <taxon>Gammaproteobacteria</taxon>
        <taxon>Moraxellales</taxon>
        <taxon>Moraxellaceae</taxon>
        <taxon>Acinetobacter</taxon>
    </lineage>
</organism>
<gene>
    <name evidence="3" type="ORF">GFH30_05805</name>
    <name evidence="2" type="ORF">GHJ48_04060</name>
</gene>
<sequence length="373" mass="42900">MFVFPLLIYFNLSLWNAAQPLWMIIISITGSGLIALLCFAFLIETCNSKIVIHTDSLTQHCWFKTKTIYYRDIQGYRLDQTLSIYGQGGQVISIPPLFSHHSEMCQMMKVNFKNLAENNRSAYDEAFFAQVGELSASEKQQYIDKANRLNQWIGTVWFVLFILSFFQVSEYFELAFYLGVFFYFYLSYSERSLLRIHFVPTALPNALHAIWILMTVSGLLMLYEVIDHQDFARYLIFSIACSVVLFILLFITANLFDQNAGIGHVFGILFVIFILMFIYSMSFVSFLNRMGKQEVLYTQTYTVIDKDYSSGIRGAPLRYSFVLKSSSGTVLYNIGVLSSHYDSKQIGDEYQIKTYKGNLGIAWTQTNGYSEGD</sequence>
<keyword evidence="1" id="KW-0472">Membrane</keyword>
<feature type="transmembrane region" description="Helical" evidence="1">
    <location>
        <begin position="206"/>
        <end position="223"/>
    </location>
</feature>
<dbReference type="Proteomes" id="UP000480556">
    <property type="component" value="Unassembled WGS sequence"/>
</dbReference>
<evidence type="ECO:0000313" key="3">
    <source>
        <dbReference type="EMBL" id="QGA10931.1"/>
    </source>
</evidence>
<keyword evidence="1" id="KW-1133">Transmembrane helix</keyword>
<protein>
    <recommendedName>
        <fullName evidence="6">DUF3592 domain-containing protein</fullName>
    </recommendedName>
</protein>
<dbReference type="RefSeq" id="WP_153371326.1">
    <property type="nucleotide sequence ID" value="NZ_CP045650.1"/>
</dbReference>
<accession>A0A5Q0P4C4</accession>
<proteinExistence type="predicted"/>
<feature type="transmembrane region" description="Helical" evidence="1">
    <location>
        <begin position="235"/>
        <end position="256"/>
    </location>
</feature>
<evidence type="ECO:0000313" key="5">
    <source>
        <dbReference type="Proteomes" id="UP000480556"/>
    </source>
</evidence>